<keyword evidence="4" id="KW-1185">Reference proteome</keyword>
<keyword evidence="2" id="KW-1133">Transmembrane helix</keyword>
<accession>A0A1W6MW35</accession>
<name>A0A1W6MW35_9HYPH</name>
<dbReference type="OrthoDB" id="8478915at2"/>
<gene>
    <name evidence="3" type="ORF">B1812_12850</name>
</gene>
<feature type="transmembrane region" description="Helical" evidence="2">
    <location>
        <begin position="85"/>
        <end position="108"/>
    </location>
</feature>
<proteinExistence type="predicted"/>
<dbReference type="Pfam" id="PF06197">
    <property type="entry name" value="DUF998"/>
    <property type="match status" value="1"/>
</dbReference>
<dbReference type="KEGG" id="mbry:B1812_12850"/>
<feature type="compositionally biased region" description="Basic and acidic residues" evidence="1">
    <location>
        <begin position="234"/>
        <end position="268"/>
    </location>
</feature>
<reference evidence="3 4" key="1">
    <citation type="submission" date="2017-02" db="EMBL/GenBank/DDBJ databases">
        <authorList>
            <person name="Peterson S.W."/>
        </authorList>
    </citation>
    <scope>NUCLEOTIDE SEQUENCE [LARGE SCALE GENOMIC DNA]</scope>
    <source>
        <strain evidence="3 4">S285</strain>
    </source>
</reference>
<feature type="transmembrane region" description="Helical" evidence="2">
    <location>
        <begin position="58"/>
        <end position="79"/>
    </location>
</feature>
<dbReference type="InterPro" id="IPR009339">
    <property type="entry name" value="DUF998"/>
</dbReference>
<protein>
    <recommendedName>
        <fullName evidence="5">DUF998 domain-containing protein</fullName>
    </recommendedName>
</protein>
<dbReference type="RefSeq" id="WP_085771938.1">
    <property type="nucleotide sequence ID" value="NZ_AP027149.1"/>
</dbReference>
<evidence type="ECO:0000313" key="4">
    <source>
        <dbReference type="Proteomes" id="UP000193978"/>
    </source>
</evidence>
<organism evidence="3 4">
    <name type="scientific">Methylocystis bryophila</name>
    <dbReference type="NCBI Taxonomy" id="655015"/>
    <lineage>
        <taxon>Bacteria</taxon>
        <taxon>Pseudomonadati</taxon>
        <taxon>Pseudomonadota</taxon>
        <taxon>Alphaproteobacteria</taxon>
        <taxon>Hyphomicrobiales</taxon>
        <taxon>Methylocystaceae</taxon>
        <taxon>Methylocystis</taxon>
    </lineage>
</organism>
<sequence>MSTFNTPFPTNSARNAALVSSTGTSMFLVILAALHVVRADLDPSCRFISEYELGPLGWLMHVAFICLAVGAAGVAFAVVSQARSIASYVGTALLLISAAGMTLAGVVAPDSNSGIHDIGAMLDLIPFAALLIAWSLSRNATWASTRVSLWRIALLPMLGLLAFMVSMAVLLPRNGGRPGPSVFVGWQNRFMIVAQCIWLLHTARQVLGSPPTAMIDCESHSSGSAWTAPLNRGQEVEDGRSRRNEEGCECESDRSRTDQPNRYGDRPVSRAGPRAGASGS</sequence>
<evidence type="ECO:0000256" key="1">
    <source>
        <dbReference type="SAM" id="MobiDB-lite"/>
    </source>
</evidence>
<feature type="transmembrane region" description="Helical" evidence="2">
    <location>
        <begin position="149"/>
        <end position="171"/>
    </location>
</feature>
<feature type="transmembrane region" description="Helical" evidence="2">
    <location>
        <begin position="16"/>
        <end position="37"/>
    </location>
</feature>
<keyword evidence="2" id="KW-0812">Transmembrane</keyword>
<dbReference type="STRING" id="655015.B1812_12850"/>
<dbReference type="AlphaFoldDB" id="A0A1W6MW35"/>
<keyword evidence="2" id="KW-0472">Membrane</keyword>
<dbReference type="Proteomes" id="UP000193978">
    <property type="component" value="Chromosome"/>
</dbReference>
<feature type="region of interest" description="Disordered" evidence="1">
    <location>
        <begin position="218"/>
        <end position="280"/>
    </location>
</feature>
<dbReference type="EMBL" id="CP019948">
    <property type="protein sequence ID" value="ARN81820.1"/>
    <property type="molecule type" value="Genomic_DNA"/>
</dbReference>
<evidence type="ECO:0000256" key="2">
    <source>
        <dbReference type="SAM" id="Phobius"/>
    </source>
</evidence>
<evidence type="ECO:0000313" key="3">
    <source>
        <dbReference type="EMBL" id="ARN81820.1"/>
    </source>
</evidence>
<feature type="transmembrane region" description="Helical" evidence="2">
    <location>
        <begin position="120"/>
        <end position="137"/>
    </location>
</feature>
<evidence type="ECO:0008006" key="5">
    <source>
        <dbReference type="Google" id="ProtNLM"/>
    </source>
</evidence>